<gene>
    <name evidence="1" type="ORF">L195_g022903</name>
</gene>
<comment type="caution">
    <text evidence="1">The sequence shown here is derived from an EMBL/GenBank/DDBJ whole genome shotgun (WGS) entry which is preliminary data.</text>
</comment>
<sequence>MCMVLTFLVVGVKDFSINDGGACLPVASRSEGDSEKSTLSAIDTSSEMEKSVTLTIMGKISLYLVSGDNFENKVKLDTPLPSQELDRKVVLWNPATDELKVIPPSPVEYITSFRIFFYRKFMDLVMTVLRMTTRWTQDPPWSEDTYEAYLVSFDVSNEVFFTTPMPDDSFDLGLVESHLVMLNGYIALISYYGETATFYISILGEIGVKESWTKLFIVGSMSIVERPIGAGKKGNILFMKKDGELAYFDLDTQMIVELGFEGNMCQC</sequence>
<organism evidence="1 2">
    <name type="scientific">Trifolium pratense</name>
    <name type="common">Red clover</name>
    <dbReference type="NCBI Taxonomy" id="57577"/>
    <lineage>
        <taxon>Eukaryota</taxon>
        <taxon>Viridiplantae</taxon>
        <taxon>Streptophyta</taxon>
        <taxon>Embryophyta</taxon>
        <taxon>Tracheophyta</taxon>
        <taxon>Spermatophyta</taxon>
        <taxon>Magnoliopsida</taxon>
        <taxon>eudicotyledons</taxon>
        <taxon>Gunneridae</taxon>
        <taxon>Pentapetalae</taxon>
        <taxon>rosids</taxon>
        <taxon>fabids</taxon>
        <taxon>Fabales</taxon>
        <taxon>Fabaceae</taxon>
        <taxon>Papilionoideae</taxon>
        <taxon>50 kb inversion clade</taxon>
        <taxon>NPAAA clade</taxon>
        <taxon>Hologalegina</taxon>
        <taxon>IRL clade</taxon>
        <taxon>Trifolieae</taxon>
        <taxon>Trifolium</taxon>
    </lineage>
</organism>
<name>A0A2K3N9F1_TRIPR</name>
<dbReference type="AlphaFoldDB" id="A0A2K3N9F1"/>
<dbReference type="ExpressionAtlas" id="A0A2K3N9F1">
    <property type="expression patterns" value="baseline"/>
</dbReference>
<evidence type="ECO:0000313" key="2">
    <source>
        <dbReference type="Proteomes" id="UP000236291"/>
    </source>
</evidence>
<protein>
    <submittedName>
        <fullName evidence="1">F-box protein</fullName>
    </submittedName>
</protein>
<dbReference type="Proteomes" id="UP000236291">
    <property type="component" value="Unassembled WGS sequence"/>
</dbReference>
<dbReference type="EMBL" id="ASHM01017979">
    <property type="protein sequence ID" value="PNX99634.1"/>
    <property type="molecule type" value="Genomic_DNA"/>
</dbReference>
<proteinExistence type="predicted"/>
<evidence type="ECO:0000313" key="1">
    <source>
        <dbReference type="EMBL" id="PNX99634.1"/>
    </source>
</evidence>
<reference evidence="1 2" key="1">
    <citation type="journal article" date="2014" name="Am. J. Bot.">
        <title>Genome assembly and annotation for red clover (Trifolium pratense; Fabaceae).</title>
        <authorList>
            <person name="Istvanek J."/>
            <person name="Jaros M."/>
            <person name="Krenek A."/>
            <person name="Repkova J."/>
        </authorList>
    </citation>
    <scope>NUCLEOTIDE SEQUENCE [LARGE SCALE GENOMIC DNA]</scope>
    <source>
        <strain evidence="2">cv. Tatra</strain>
        <tissue evidence="1">Young leaves</tissue>
    </source>
</reference>
<accession>A0A2K3N9F1</accession>
<reference evidence="1 2" key="2">
    <citation type="journal article" date="2017" name="Front. Plant Sci.">
        <title>Gene Classification and Mining of Molecular Markers Useful in Red Clover (Trifolium pratense) Breeding.</title>
        <authorList>
            <person name="Istvanek J."/>
            <person name="Dluhosova J."/>
            <person name="Dluhos P."/>
            <person name="Patkova L."/>
            <person name="Nedelnik J."/>
            <person name="Repkova J."/>
        </authorList>
    </citation>
    <scope>NUCLEOTIDE SEQUENCE [LARGE SCALE GENOMIC DNA]</scope>
    <source>
        <strain evidence="2">cv. Tatra</strain>
        <tissue evidence="1">Young leaves</tissue>
    </source>
</reference>